<evidence type="ECO:0000256" key="2">
    <source>
        <dbReference type="PROSITE-ProRule" id="PRU00169"/>
    </source>
</evidence>
<dbReference type="Proteomes" id="UP000028547">
    <property type="component" value="Unassembled WGS sequence"/>
</dbReference>
<dbReference type="Gene3D" id="2.40.50.180">
    <property type="entry name" value="CheA-289, Domain 4"/>
    <property type="match status" value="1"/>
</dbReference>
<keyword evidence="1 2" id="KW-0597">Phosphoprotein</keyword>
<dbReference type="AlphaFoldDB" id="A0A084SL99"/>
<dbReference type="PROSITE" id="PS50110">
    <property type="entry name" value="RESPONSE_REGULATORY"/>
    <property type="match status" value="1"/>
</dbReference>
<dbReference type="PANTHER" id="PTHR44591">
    <property type="entry name" value="STRESS RESPONSE REGULATOR PROTEIN 1"/>
    <property type="match status" value="1"/>
</dbReference>
<dbReference type="Gene3D" id="3.40.50.2300">
    <property type="match status" value="1"/>
</dbReference>
<dbReference type="GO" id="GO:0000160">
    <property type="term" value="P:phosphorelay signal transduction system"/>
    <property type="evidence" value="ECO:0007669"/>
    <property type="project" value="InterPro"/>
</dbReference>
<dbReference type="Pfam" id="PF00072">
    <property type="entry name" value="Response_reg"/>
    <property type="match status" value="1"/>
</dbReference>
<feature type="domain" description="CheW-like" evidence="4">
    <location>
        <begin position="129"/>
        <end position="272"/>
    </location>
</feature>
<dbReference type="Gene3D" id="2.30.30.40">
    <property type="entry name" value="SH3 Domains"/>
    <property type="match status" value="1"/>
</dbReference>
<comment type="caution">
    <text evidence="5">The sequence shown here is derived from an EMBL/GenBank/DDBJ whole genome shotgun (WGS) entry which is preliminary data.</text>
</comment>
<dbReference type="PANTHER" id="PTHR44591:SF3">
    <property type="entry name" value="RESPONSE REGULATORY DOMAIN-CONTAINING PROTEIN"/>
    <property type="match status" value="1"/>
</dbReference>
<dbReference type="InterPro" id="IPR036061">
    <property type="entry name" value="CheW-like_dom_sf"/>
</dbReference>
<evidence type="ECO:0000259" key="3">
    <source>
        <dbReference type="PROSITE" id="PS50110"/>
    </source>
</evidence>
<dbReference type="SMART" id="SM00260">
    <property type="entry name" value="CheW"/>
    <property type="match status" value="1"/>
</dbReference>
<dbReference type="PROSITE" id="PS50851">
    <property type="entry name" value="CHEW"/>
    <property type="match status" value="1"/>
</dbReference>
<dbReference type="Pfam" id="PF01584">
    <property type="entry name" value="CheW"/>
    <property type="match status" value="1"/>
</dbReference>
<evidence type="ECO:0000313" key="6">
    <source>
        <dbReference type="Proteomes" id="UP000028547"/>
    </source>
</evidence>
<dbReference type="InterPro" id="IPR001789">
    <property type="entry name" value="Sig_transdc_resp-reg_receiver"/>
</dbReference>
<evidence type="ECO:0000259" key="4">
    <source>
        <dbReference type="PROSITE" id="PS50851"/>
    </source>
</evidence>
<accession>A0A084SL99</accession>
<evidence type="ECO:0000256" key="1">
    <source>
        <dbReference type="ARBA" id="ARBA00022553"/>
    </source>
</evidence>
<dbReference type="GO" id="GO:0006935">
    <property type="term" value="P:chemotaxis"/>
    <property type="evidence" value="ECO:0007669"/>
    <property type="project" value="InterPro"/>
</dbReference>
<dbReference type="InterPro" id="IPR050595">
    <property type="entry name" value="Bact_response_regulator"/>
</dbReference>
<protein>
    <submittedName>
        <fullName evidence="5">Chemotaxis protein CheW</fullName>
    </submittedName>
</protein>
<sequence>MSLPSLLLVDDSDAILALERAILSGHYALNTASNGKEALEKVARVQPAAILLDLSMPEMDGDEVLKRLKADPATEPIPVIIISSEVARAEACLSLGAELFLAKPFRADELLSAVENALANARRRARQGSLALLRLTVGGLEFAIPLDNVRQVILQPSTRPLPMGPGYISEFFELRGQPVCVLDLARRLEVQHRETLEERKLVILEIDGVLLALSVDTVQDPEEYQSSDIDRRERVGGADHGQLRDTLVGMLRAGDRPVPIFDPKAFATQELLREAVGVLRPAGVERSA</sequence>
<dbReference type="RefSeq" id="WP_043405936.1">
    <property type="nucleotide sequence ID" value="NZ_JPMI01000256.1"/>
</dbReference>
<dbReference type="SUPFAM" id="SSF50341">
    <property type="entry name" value="CheW-like"/>
    <property type="match status" value="1"/>
</dbReference>
<name>A0A084SL99_9BACT</name>
<dbReference type="SUPFAM" id="SSF52172">
    <property type="entry name" value="CheY-like"/>
    <property type="match status" value="1"/>
</dbReference>
<reference evidence="5 6" key="1">
    <citation type="submission" date="2014-07" db="EMBL/GenBank/DDBJ databases">
        <title>Draft Genome Sequence of Gephyronic Acid Producer, Cystobacter violaceus Strain Cb vi76.</title>
        <authorList>
            <person name="Stevens D.C."/>
            <person name="Young J."/>
            <person name="Carmichael R."/>
            <person name="Tan J."/>
            <person name="Taylor R.E."/>
        </authorList>
    </citation>
    <scope>NUCLEOTIDE SEQUENCE [LARGE SCALE GENOMIC DNA]</scope>
    <source>
        <strain evidence="5 6">Cb vi76</strain>
    </source>
</reference>
<feature type="modified residue" description="4-aspartylphosphate" evidence="2">
    <location>
        <position position="53"/>
    </location>
</feature>
<dbReference type="InterPro" id="IPR011006">
    <property type="entry name" value="CheY-like_superfamily"/>
</dbReference>
<organism evidence="5 6">
    <name type="scientific">Archangium violaceum Cb vi76</name>
    <dbReference type="NCBI Taxonomy" id="1406225"/>
    <lineage>
        <taxon>Bacteria</taxon>
        <taxon>Pseudomonadati</taxon>
        <taxon>Myxococcota</taxon>
        <taxon>Myxococcia</taxon>
        <taxon>Myxococcales</taxon>
        <taxon>Cystobacterineae</taxon>
        <taxon>Archangiaceae</taxon>
        <taxon>Archangium</taxon>
    </lineage>
</organism>
<evidence type="ECO:0000313" key="5">
    <source>
        <dbReference type="EMBL" id="KFA89234.1"/>
    </source>
</evidence>
<feature type="domain" description="Response regulatory" evidence="3">
    <location>
        <begin position="5"/>
        <end position="118"/>
    </location>
</feature>
<gene>
    <name evidence="5" type="ORF">Q664_36125</name>
</gene>
<dbReference type="EMBL" id="JPMI01000256">
    <property type="protein sequence ID" value="KFA89234.1"/>
    <property type="molecule type" value="Genomic_DNA"/>
</dbReference>
<dbReference type="InterPro" id="IPR002545">
    <property type="entry name" value="CheW-lke_dom"/>
</dbReference>
<proteinExistence type="predicted"/>
<dbReference type="SMART" id="SM00448">
    <property type="entry name" value="REC"/>
    <property type="match status" value="1"/>
</dbReference>